<dbReference type="PANTHER" id="PTHR23079">
    <property type="entry name" value="RNA-DEPENDENT RNA POLYMERASE"/>
    <property type="match status" value="1"/>
</dbReference>
<dbReference type="EMBL" id="KN840442">
    <property type="protein sequence ID" value="KIP12036.1"/>
    <property type="molecule type" value="Genomic_DNA"/>
</dbReference>
<reference evidence="3 4" key="1">
    <citation type="journal article" date="2014" name="PLoS Genet.">
        <title>Analysis of the Phlebiopsis gigantea genome, transcriptome and secretome provides insight into its pioneer colonization strategies of wood.</title>
        <authorList>
            <person name="Hori C."/>
            <person name="Ishida T."/>
            <person name="Igarashi K."/>
            <person name="Samejima M."/>
            <person name="Suzuki H."/>
            <person name="Master E."/>
            <person name="Ferreira P."/>
            <person name="Ruiz-Duenas F.J."/>
            <person name="Held B."/>
            <person name="Canessa P."/>
            <person name="Larrondo L.F."/>
            <person name="Schmoll M."/>
            <person name="Druzhinina I.S."/>
            <person name="Kubicek C.P."/>
            <person name="Gaskell J.A."/>
            <person name="Kersten P."/>
            <person name="St John F."/>
            <person name="Glasner J."/>
            <person name="Sabat G."/>
            <person name="Splinter BonDurant S."/>
            <person name="Syed K."/>
            <person name="Yadav J."/>
            <person name="Mgbeahuruike A.C."/>
            <person name="Kovalchuk A."/>
            <person name="Asiegbu F.O."/>
            <person name="Lackner G."/>
            <person name="Hoffmeister D."/>
            <person name="Rencoret J."/>
            <person name="Gutierrez A."/>
            <person name="Sun H."/>
            <person name="Lindquist E."/>
            <person name="Barry K."/>
            <person name="Riley R."/>
            <person name="Grigoriev I.V."/>
            <person name="Henrissat B."/>
            <person name="Kues U."/>
            <person name="Berka R.M."/>
            <person name="Martinez A.T."/>
            <person name="Covert S.F."/>
            <person name="Blanchette R.A."/>
            <person name="Cullen D."/>
        </authorList>
    </citation>
    <scope>NUCLEOTIDE SEQUENCE [LARGE SCALE GENOMIC DNA]</scope>
    <source>
        <strain evidence="3 4">11061_1 CR5-6</strain>
    </source>
</reference>
<dbReference type="HOGENOM" id="CLU_001366_2_1_1"/>
<comment type="similarity">
    <text evidence="1">Belongs to the RdRP family.</text>
</comment>
<dbReference type="InterPro" id="IPR007855">
    <property type="entry name" value="RDRP"/>
</dbReference>
<accession>A0A0C3S6T4</accession>
<evidence type="ECO:0000313" key="4">
    <source>
        <dbReference type="Proteomes" id="UP000053257"/>
    </source>
</evidence>
<evidence type="ECO:0000313" key="3">
    <source>
        <dbReference type="EMBL" id="KIP12036.1"/>
    </source>
</evidence>
<dbReference type="GO" id="GO:0030422">
    <property type="term" value="P:siRNA processing"/>
    <property type="evidence" value="ECO:0007669"/>
    <property type="project" value="TreeGrafter"/>
</dbReference>
<dbReference type="GO" id="GO:0003723">
    <property type="term" value="F:RNA binding"/>
    <property type="evidence" value="ECO:0007669"/>
    <property type="project" value="UniProtKB-KW"/>
</dbReference>
<dbReference type="Pfam" id="PF05183">
    <property type="entry name" value="RdRP"/>
    <property type="match status" value="1"/>
</dbReference>
<dbReference type="OrthoDB" id="6513042at2759"/>
<feature type="domain" description="RDRP core" evidence="2">
    <location>
        <begin position="434"/>
        <end position="869"/>
    </location>
</feature>
<name>A0A0C3S6T4_PHLG1</name>
<keyword evidence="1" id="KW-0808">Transferase</keyword>
<keyword evidence="1" id="KW-0548">Nucleotidyltransferase</keyword>
<organism evidence="3 4">
    <name type="scientific">Phlebiopsis gigantea (strain 11061_1 CR5-6)</name>
    <name type="common">White-rot fungus</name>
    <name type="synonym">Peniophora gigantea</name>
    <dbReference type="NCBI Taxonomy" id="745531"/>
    <lineage>
        <taxon>Eukaryota</taxon>
        <taxon>Fungi</taxon>
        <taxon>Dikarya</taxon>
        <taxon>Basidiomycota</taxon>
        <taxon>Agaricomycotina</taxon>
        <taxon>Agaricomycetes</taxon>
        <taxon>Polyporales</taxon>
        <taxon>Phanerochaetaceae</taxon>
        <taxon>Phlebiopsis</taxon>
    </lineage>
</organism>
<keyword evidence="1" id="KW-0696">RNA-directed RNA polymerase</keyword>
<evidence type="ECO:0000256" key="1">
    <source>
        <dbReference type="RuleBase" id="RU363098"/>
    </source>
</evidence>
<evidence type="ECO:0000259" key="2">
    <source>
        <dbReference type="Pfam" id="PF05183"/>
    </source>
</evidence>
<dbReference type="GO" id="GO:0003968">
    <property type="term" value="F:RNA-directed RNA polymerase activity"/>
    <property type="evidence" value="ECO:0007669"/>
    <property type="project" value="UniProtKB-KW"/>
</dbReference>
<dbReference type="GO" id="GO:0031380">
    <property type="term" value="C:nuclear RNA-directed RNA polymerase complex"/>
    <property type="evidence" value="ECO:0007669"/>
    <property type="project" value="TreeGrafter"/>
</dbReference>
<dbReference type="AlphaFoldDB" id="A0A0C3S6T4"/>
<sequence length="905" mass="103599">MNIFMTNISFKITKDQLKINLAEVLHTSPYSTLPGVQHPMNFEVAIHPRRGSAHCSGVLTVPSIEVGDRFLREFGGHKPSRTLSLQVPIRFQLANKPSPEHVMHKVQNTPYEDPRARQERKREGNGLRSEDIALNTIQFGWECRDNVFSIEWERVCGVPCRLAFVPGRREFRISLYQTSETRLIVIKASYINWASAEVDRSTSPQQPILFLSLAHPPSYETELSKIDTAIQQFESMSISTSSHAPTGGREDEPPRRQRWSQFEHLQIPYVPFVSNAIRLVCDNVADLDLFRDMCRSAKMQVGDFLYPARRRELFVQDIRERYATWVHRLPWKVAFQVEGLTRGLLVDMKEALALQTKIASLMRRKGAAYTARFLRRFAIQARMFIHDTDDTRSPSDFIIDLFSLCEAEHMEPARLIRLRGPSNVDTFECLHITVTPTTYHLDGPYQERSNRVMRLYPHNHDSFVRVSFVDEANLAYRFDREVDLPSFVKRRVGSILTNGLDVGGRHLEFLAYSQSALREHAVWFVKEFRTPSGVVVNARTIIAGLGNFAHDPQLIFCPARYGARISQAFTATDSSISVDPDEILLVDDVWDSRHKWCFTDGVGTMSPQLAREIWKSLAPERRGQKWHTYPRALQIRFQGSKGMLSVDHTLRGRLICIRPSMVKFEAPNTTHVEIARAFNRPGPLYLNRPLIMILEALGVEYDAFSELQRAAVRSAQESVVALDKSARLLETYGLGGSFRLPSVMLNLFKLGLGPLSEDRFWHRFMDFAINHALRELKHHARIPVPDAWNLVGVADVHGYLQHGQVFGCIVPPNGGAPIYLTGWTLVSRSPTIHPGDVQTAWGIGRPPRGSPFEKESLRNTIVFPTRGTRFHIMIRGLRFVRSKIYCGFRWPAAANISWWWRLRWR</sequence>
<proteinExistence type="inferred from homology"/>
<comment type="catalytic activity">
    <reaction evidence="1">
        <text>RNA(n) + a ribonucleoside 5'-triphosphate = RNA(n+1) + diphosphate</text>
        <dbReference type="Rhea" id="RHEA:21248"/>
        <dbReference type="Rhea" id="RHEA-COMP:14527"/>
        <dbReference type="Rhea" id="RHEA-COMP:17342"/>
        <dbReference type="ChEBI" id="CHEBI:33019"/>
        <dbReference type="ChEBI" id="CHEBI:61557"/>
        <dbReference type="ChEBI" id="CHEBI:140395"/>
        <dbReference type="EC" id="2.7.7.48"/>
    </reaction>
</comment>
<dbReference type="STRING" id="745531.A0A0C3S6T4"/>
<gene>
    <name evidence="3" type="ORF">PHLGIDRAFT_399486</name>
</gene>
<keyword evidence="1" id="KW-0694">RNA-binding</keyword>
<dbReference type="Proteomes" id="UP000053257">
    <property type="component" value="Unassembled WGS sequence"/>
</dbReference>
<dbReference type="EC" id="2.7.7.48" evidence="1"/>
<dbReference type="PANTHER" id="PTHR23079:SF55">
    <property type="entry name" value="RNA-DIRECTED RNA POLYMERASE"/>
    <property type="match status" value="1"/>
</dbReference>
<dbReference type="InterPro" id="IPR057596">
    <property type="entry name" value="RDRP_core"/>
</dbReference>
<keyword evidence="4" id="KW-1185">Reference proteome</keyword>
<protein>
    <recommendedName>
        <fullName evidence="1">RNA-dependent RNA polymerase</fullName>
        <ecNumber evidence="1">2.7.7.48</ecNumber>
    </recommendedName>
</protein>